<keyword evidence="3" id="KW-1185">Reference proteome</keyword>
<accession>X6M3Q8</accession>
<feature type="region of interest" description="Disordered" evidence="1">
    <location>
        <begin position="368"/>
        <end position="388"/>
    </location>
</feature>
<feature type="region of interest" description="Disordered" evidence="1">
    <location>
        <begin position="286"/>
        <end position="307"/>
    </location>
</feature>
<evidence type="ECO:0000256" key="1">
    <source>
        <dbReference type="SAM" id="MobiDB-lite"/>
    </source>
</evidence>
<evidence type="ECO:0000313" key="3">
    <source>
        <dbReference type="Proteomes" id="UP000023152"/>
    </source>
</evidence>
<comment type="caution">
    <text evidence="2">The sequence shown here is derived from an EMBL/GenBank/DDBJ whole genome shotgun (WGS) entry which is preliminary data.</text>
</comment>
<feature type="region of interest" description="Disordered" evidence="1">
    <location>
        <begin position="235"/>
        <end position="263"/>
    </location>
</feature>
<dbReference type="AlphaFoldDB" id="X6M3Q8"/>
<protein>
    <submittedName>
        <fullName evidence="2">Uncharacterized protein</fullName>
    </submittedName>
</protein>
<evidence type="ECO:0000313" key="2">
    <source>
        <dbReference type="EMBL" id="ETO07660.1"/>
    </source>
</evidence>
<feature type="region of interest" description="Disordered" evidence="1">
    <location>
        <begin position="133"/>
        <end position="163"/>
    </location>
</feature>
<name>X6M3Q8_RETFI</name>
<proteinExistence type="predicted"/>
<gene>
    <name evidence="2" type="ORF">RFI_29731</name>
</gene>
<feature type="compositionally biased region" description="Low complexity" evidence="1">
    <location>
        <begin position="291"/>
        <end position="307"/>
    </location>
</feature>
<feature type="compositionally biased region" description="Basic and acidic residues" evidence="1">
    <location>
        <begin position="149"/>
        <end position="163"/>
    </location>
</feature>
<reference evidence="2 3" key="1">
    <citation type="journal article" date="2013" name="Curr. Biol.">
        <title>The Genome of the Foraminiferan Reticulomyxa filosa.</title>
        <authorList>
            <person name="Glockner G."/>
            <person name="Hulsmann N."/>
            <person name="Schleicher M."/>
            <person name="Noegel A.A."/>
            <person name="Eichinger L."/>
            <person name="Gallinger C."/>
            <person name="Pawlowski J."/>
            <person name="Sierra R."/>
            <person name="Euteneuer U."/>
            <person name="Pillet L."/>
            <person name="Moustafa A."/>
            <person name="Platzer M."/>
            <person name="Groth M."/>
            <person name="Szafranski K."/>
            <person name="Schliwa M."/>
        </authorList>
    </citation>
    <scope>NUCLEOTIDE SEQUENCE [LARGE SCALE GENOMIC DNA]</scope>
</reference>
<dbReference type="EMBL" id="ASPP01025889">
    <property type="protein sequence ID" value="ETO07660.1"/>
    <property type="molecule type" value="Genomic_DNA"/>
</dbReference>
<sequence>MRLDLPSQRNQTLRVNVAAALDSSRCVSIGTDDNYLYFHSRKGVTKIGTGLNNTNPGFVIGQVREYRGNERSSICVIGDKIYYRSTNIAPASLIVLSTETLLEIGHVLRNGEGTYPTADNSHVCFGHSELEEEFGEDATATTATTATTENKESSDEKKRESPDYETIRAQARAIMEQIVAHEENDASDNEVMLLEDEYDALMNMLPPEMQDQIAMELESDGPIAVGGEEARAVPAMGASTTTQTATQTEKSEDKSEKKGKAIPSFSPIFTDGRFLFAIEAKKPEETQVAESSLPSTSAPVSTPATTSALTSTTTTAAIQSLLTATTGTSLFASVTPLISTSSQQFIPQTSQPMAQDLMVRLGYLTSHLETKEDDSKNKDKDKNQAEEEKVAKVHLTIHAFDPEEKLEHCHSVTLKRPPSKNYDCVLDFSPSGLFDYK</sequence>
<organism evidence="2 3">
    <name type="scientific">Reticulomyxa filosa</name>
    <dbReference type="NCBI Taxonomy" id="46433"/>
    <lineage>
        <taxon>Eukaryota</taxon>
        <taxon>Sar</taxon>
        <taxon>Rhizaria</taxon>
        <taxon>Retaria</taxon>
        <taxon>Foraminifera</taxon>
        <taxon>Monothalamids</taxon>
        <taxon>Reticulomyxidae</taxon>
        <taxon>Reticulomyxa</taxon>
    </lineage>
</organism>
<feature type="compositionally biased region" description="Basic and acidic residues" evidence="1">
    <location>
        <begin position="249"/>
        <end position="259"/>
    </location>
</feature>
<dbReference type="Proteomes" id="UP000023152">
    <property type="component" value="Unassembled WGS sequence"/>
</dbReference>
<feature type="compositionally biased region" description="Low complexity" evidence="1">
    <location>
        <begin position="138"/>
        <end position="148"/>
    </location>
</feature>